<dbReference type="GO" id="GO:0007264">
    <property type="term" value="P:small GTPase-mediated signal transduction"/>
    <property type="evidence" value="ECO:0007669"/>
    <property type="project" value="TreeGrafter"/>
</dbReference>
<feature type="domain" description="Rho-GAP" evidence="7">
    <location>
        <begin position="333"/>
        <end position="528"/>
    </location>
</feature>
<evidence type="ECO:0000313" key="8">
    <source>
        <dbReference type="EMBL" id="KAJ8333027.1"/>
    </source>
</evidence>
<feature type="domain" description="SH3" evidence="6">
    <location>
        <begin position="182"/>
        <end position="244"/>
    </location>
</feature>
<dbReference type="PROSITE" id="PS50238">
    <property type="entry name" value="RHOGAP"/>
    <property type="match status" value="1"/>
</dbReference>
<dbReference type="EMBL" id="JAINUF010000024">
    <property type="protein sequence ID" value="KAJ8333027.1"/>
    <property type="molecule type" value="Genomic_DNA"/>
</dbReference>
<dbReference type="SUPFAM" id="SSF48350">
    <property type="entry name" value="GTPase activation domain, GAP"/>
    <property type="match status" value="1"/>
</dbReference>
<dbReference type="SMART" id="SM00326">
    <property type="entry name" value="SH3"/>
    <property type="match status" value="1"/>
</dbReference>
<dbReference type="FunFam" id="1.10.555.10:FF:000002">
    <property type="entry name" value="rho GTPase-activating protein 32 isoform X1"/>
    <property type="match status" value="1"/>
</dbReference>
<dbReference type="Pfam" id="PF14604">
    <property type="entry name" value="SH3_9"/>
    <property type="match status" value="1"/>
</dbReference>
<dbReference type="OrthoDB" id="5873004at2759"/>
<evidence type="ECO:0000259" key="7">
    <source>
        <dbReference type="PROSITE" id="PS50238"/>
    </source>
</evidence>
<dbReference type="PANTHER" id="PTHR15729:SF14">
    <property type="entry name" value="RHO GTPASE-ACTIVATING PROTEIN 33 ISOFORM X1"/>
    <property type="match status" value="1"/>
</dbReference>
<dbReference type="SMART" id="SM00324">
    <property type="entry name" value="RhoGAP"/>
    <property type="match status" value="1"/>
</dbReference>
<dbReference type="InterPro" id="IPR001452">
    <property type="entry name" value="SH3_domain"/>
</dbReference>
<dbReference type="PROSITE" id="PS50002">
    <property type="entry name" value="SH3"/>
    <property type="match status" value="1"/>
</dbReference>
<reference evidence="8" key="1">
    <citation type="journal article" date="2023" name="Science">
        <title>Genome structures resolve the early diversification of teleost fishes.</title>
        <authorList>
            <person name="Parey E."/>
            <person name="Louis A."/>
            <person name="Montfort J."/>
            <person name="Bouchez O."/>
            <person name="Roques C."/>
            <person name="Iampietro C."/>
            <person name="Lluch J."/>
            <person name="Castinel A."/>
            <person name="Donnadieu C."/>
            <person name="Desvignes T."/>
            <person name="Floi Bucao C."/>
            <person name="Jouanno E."/>
            <person name="Wen M."/>
            <person name="Mejri S."/>
            <person name="Dirks R."/>
            <person name="Jansen H."/>
            <person name="Henkel C."/>
            <person name="Chen W.J."/>
            <person name="Zahm M."/>
            <person name="Cabau C."/>
            <person name="Klopp C."/>
            <person name="Thompson A.W."/>
            <person name="Robinson-Rechavi M."/>
            <person name="Braasch I."/>
            <person name="Lecointre G."/>
            <person name="Bobe J."/>
            <person name="Postlethwait J.H."/>
            <person name="Berthelot C."/>
            <person name="Roest Crollius H."/>
            <person name="Guiguen Y."/>
        </authorList>
    </citation>
    <scope>NUCLEOTIDE SEQUENCE</scope>
    <source>
        <strain evidence="8">WJC10195</strain>
    </source>
</reference>
<organism evidence="8 9">
    <name type="scientific">Synaphobranchus kaupii</name>
    <name type="common">Kaup's arrowtooth eel</name>
    <dbReference type="NCBI Taxonomy" id="118154"/>
    <lineage>
        <taxon>Eukaryota</taxon>
        <taxon>Metazoa</taxon>
        <taxon>Chordata</taxon>
        <taxon>Craniata</taxon>
        <taxon>Vertebrata</taxon>
        <taxon>Euteleostomi</taxon>
        <taxon>Actinopterygii</taxon>
        <taxon>Neopterygii</taxon>
        <taxon>Teleostei</taxon>
        <taxon>Anguilliformes</taxon>
        <taxon>Synaphobranchidae</taxon>
        <taxon>Synaphobranchus</taxon>
    </lineage>
</organism>
<dbReference type="GO" id="GO:0005794">
    <property type="term" value="C:Golgi apparatus"/>
    <property type="evidence" value="ECO:0007669"/>
    <property type="project" value="TreeGrafter"/>
</dbReference>
<dbReference type="SUPFAM" id="SSF50044">
    <property type="entry name" value="SH3-domain"/>
    <property type="match status" value="1"/>
</dbReference>
<dbReference type="InterPro" id="IPR057279">
    <property type="entry name" value="MGAT4"/>
</dbReference>
<evidence type="ECO:0000256" key="3">
    <source>
        <dbReference type="ARBA" id="ARBA00022468"/>
    </source>
</evidence>
<proteinExistence type="inferred from homology"/>
<dbReference type="Gene3D" id="1.10.555.10">
    <property type="entry name" value="Rho GTPase activation protein"/>
    <property type="match status" value="1"/>
</dbReference>
<dbReference type="GO" id="GO:0001650">
    <property type="term" value="C:fibrillar center"/>
    <property type="evidence" value="ECO:0007669"/>
    <property type="project" value="TreeGrafter"/>
</dbReference>
<dbReference type="InterPro" id="IPR036028">
    <property type="entry name" value="SH3-like_dom_sf"/>
</dbReference>
<evidence type="ECO:0000256" key="4">
    <source>
        <dbReference type="PROSITE-ProRule" id="PRU00192"/>
    </source>
</evidence>
<evidence type="ECO:0000256" key="1">
    <source>
        <dbReference type="ARBA" id="ARBA00008795"/>
    </source>
</evidence>
<dbReference type="AlphaFoldDB" id="A0A9Q1E6B2"/>
<dbReference type="GO" id="GO:0015629">
    <property type="term" value="C:actin cytoskeleton"/>
    <property type="evidence" value="ECO:0007669"/>
    <property type="project" value="TreeGrafter"/>
</dbReference>
<dbReference type="Gene3D" id="2.30.30.40">
    <property type="entry name" value="SH3 Domains"/>
    <property type="match status" value="1"/>
</dbReference>
<comment type="caution">
    <text evidence="8">The sequence shown here is derived from an EMBL/GenBank/DDBJ whole genome shotgun (WGS) entry which is preliminary data.</text>
</comment>
<dbReference type="CDD" id="cd11835">
    <property type="entry name" value="SH3_ARHGAP32_33"/>
    <property type="match status" value="1"/>
</dbReference>
<evidence type="ECO:0000256" key="5">
    <source>
        <dbReference type="SAM" id="MobiDB-lite"/>
    </source>
</evidence>
<dbReference type="InterPro" id="IPR051576">
    <property type="entry name" value="PX-Rho_GAP"/>
</dbReference>
<evidence type="ECO:0008006" key="10">
    <source>
        <dbReference type="Google" id="ProtNLM"/>
    </source>
</evidence>
<dbReference type="GO" id="GO:0005096">
    <property type="term" value="F:GTPase activator activity"/>
    <property type="evidence" value="ECO:0007669"/>
    <property type="project" value="UniProtKB-KW"/>
</dbReference>
<dbReference type="PANTHER" id="PTHR15729">
    <property type="entry name" value="CDC42 GTPASE-ACTIVATING PROTEIN"/>
    <property type="match status" value="1"/>
</dbReference>
<dbReference type="GO" id="GO:0005654">
    <property type="term" value="C:nucleoplasm"/>
    <property type="evidence" value="ECO:0007669"/>
    <property type="project" value="TreeGrafter"/>
</dbReference>
<keyword evidence="9" id="KW-1185">Reference proteome</keyword>
<accession>A0A9Q1E6B2</accession>
<dbReference type="GO" id="GO:0005938">
    <property type="term" value="C:cell cortex"/>
    <property type="evidence" value="ECO:0007669"/>
    <property type="project" value="TreeGrafter"/>
</dbReference>
<protein>
    <recommendedName>
        <fullName evidence="10">Rho GTPase activating protein 33</fullName>
    </recommendedName>
</protein>
<evidence type="ECO:0000313" key="9">
    <source>
        <dbReference type="Proteomes" id="UP001152622"/>
    </source>
</evidence>
<dbReference type="Proteomes" id="UP001152622">
    <property type="component" value="Chromosome 24"/>
</dbReference>
<dbReference type="Pfam" id="PF04666">
    <property type="entry name" value="MGAT4_cons"/>
    <property type="match status" value="1"/>
</dbReference>
<dbReference type="Pfam" id="PF00620">
    <property type="entry name" value="RhoGAP"/>
    <property type="match status" value="1"/>
</dbReference>
<keyword evidence="2 4" id="KW-0728">SH3 domain</keyword>
<dbReference type="CDD" id="cd04384">
    <property type="entry name" value="RhoGAP_CdGAP"/>
    <property type="match status" value="1"/>
</dbReference>
<name>A0A9Q1E6B2_SYNKA</name>
<keyword evidence="3" id="KW-0343">GTPase activation</keyword>
<evidence type="ECO:0000259" key="6">
    <source>
        <dbReference type="PROSITE" id="PS50002"/>
    </source>
</evidence>
<gene>
    <name evidence="8" type="ORF">SKAU_G00419230</name>
</gene>
<evidence type="ECO:0000256" key="2">
    <source>
        <dbReference type="ARBA" id="ARBA00022443"/>
    </source>
</evidence>
<dbReference type="InterPro" id="IPR000198">
    <property type="entry name" value="RhoGAP_dom"/>
</dbReference>
<comment type="similarity">
    <text evidence="1">Belongs to the PX domain-containing GAP family.</text>
</comment>
<feature type="region of interest" description="Disordered" evidence="5">
    <location>
        <begin position="562"/>
        <end position="600"/>
    </location>
</feature>
<dbReference type="FunFam" id="2.30.30.40:FF:000030">
    <property type="entry name" value="rho GTPase-activating protein 32 isoform X2"/>
    <property type="match status" value="1"/>
</dbReference>
<dbReference type="InterPro" id="IPR008936">
    <property type="entry name" value="Rho_GTPase_activation_prot"/>
</dbReference>
<sequence>MPPWFVRDTLVQSNTSARRPPPFSSYSEFPVEIQSGLLEIISPSVHFYPDFSRLKESFGDPKERVRWRTKQNLDYCFLMMYAQSKGTYYVQLEDDIVARPNYFTTMKNFALQQPSEDWMILEFSQLGFIGEFNPTCCRARSTGRQCSVVSSSVLITGEYTKREIDNRGNRFLLKEEASLNVPAIAAAHVIKRYTAQASDEISIEVGDILSVIDMPPKEDTSWWRGKHGFQVGFFPSECVELINERLSQSVSAPLGKAGLLGRPFMSLLLIGLDGDAVGGAKPCAVTVTGPPSPSSVSKKHGKLMGFLRTFMKSRPSKQKLKQRGILRERVFGCDLGEHLLNSGHDVPQVLKSCSEFIEKYGIVDGIYRHSGVSSNIQKLRHEFDSENVPDLTKDLYMQDIHCVGSLCKLYFRELPNPLLTYQLYDKFADCMGEMTEDERMVKVHDVIQQLPPPHYRTLEYLMRHLAGLATCSGETNMHIKNLAIVWAPNLLRSMEIEAVGLSGADPFKEVRIQSVVVEFLLNNVEVLFSDSFTSVGRFNNATDGEARKIPRSSTRTRLVSLQEARGEVPGGVTENSGALRPLSLPPPQGLNQDARRFSMF</sequence>